<dbReference type="AlphaFoldDB" id="A0A974HF92"/>
<proteinExistence type="predicted"/>
<evidence type="ECO:0000313" key="2">
    <source>
        <dbReference type="Proteomes" id="UP000694892"/>
    </source>
</evidence>
<evidence type="ECO:0000313" key="1">
    <source>
        <dbReference type="EMBL" id="OCT75770.1"/>
    </source>
</evidence>
<gene>
    <name evidence="1" type="ORF">XELAEV_18030958mg</name>
</gene>
<reference evidence="2" key="1">
    <citation type="journal article" date="2016" name="Nature">
        <title>Genome evolution in the allotetraploid frog Xenopus laevis.</title>
        <authorList>
            <person name="Session A.M."/>
            <person name="Uno Y."/>
            <person name="Kwon T."/>
            <person name="Chapman J.A."/>
            <person name="Toyoda A."/>
            <person name="Takahashi S."/>
            <person name="Fukui A."/>
            <person name="Hikosaka A."/>
            <person name="Suzuki A."/>
            <person name="Kondo M."/>
            <person name="van Heeringen S.J."/>
            <person name="Quigley I."/>
            <person name="Heinz S."/>
            <person name="Ogino H."/>
            <person name="Ochi H."/>
            <person name="Hellsten U."/>
            <person name="Lyons J.B."/>
            <person name="Simakov O."/>
            <person name="Putnam N."/>
            <person name="Stites J."/>
            <person name="Kuroki Y."/>
            <person name="Tanaka T."/>
            <person name="Michiue T."/>
            <person name="Watanabe M."/>
            <person name="Bogdanovic O."/>
            <person name="Lister R."/>
            <person name="Georgiou G."/>
            <person name="Paranjpe S.S."/>
            <person name="van Kruijsbergen I."/>
            <person name="Shu S."/>
            <person name="Carlson J."/>
            <person name="Kinoshita T."/>
            <person name="Ohta Y."/>
            <person name="Mawaribuchi S."/>
            <person name="Jenkins J."/>
            <person name="Grimwood J."/>
            <person name="Schmutz J."/>
            <person name="Mitros T."/>
            <person name="Mozaffari S.V."/>
            <person name="Suzuki Y."/>
            <person name="Haramoto Y."/>
            <person name="Yamamoto T.S."/>
            <person name="Takagi C."/>
            <person name="Heald R."/>
            <person name="Miller K."/>
            <person name="Haudenschild C."/>
            <person name="Kitzman J."/>
            <person name="Nakayama T."/>
            <person name="Izutsu Y."/>
            <person name="Robert J."/>
            <person name="Fortriede J."/>
            <person name="Burns K."/>
            <person name="Lotay V."/>
            <person name="Karimi K."/>
            <person name="Yasuoka Y."/>
            <person name="Dichmann D.S."/>
            <person name="Flajnik M.F."/>
            <person name="Houston D.W."/>
            <person name="Shendure J."/>
            <person name="DuPasquier L."/>
            <person name="Vize P.D."/>
            <person name="Zorn A.M."/>
            <person name="Ito M."/>
            <person name="Marcotte E.M."/>
            <person name="Wallingford J.B."/>
            <person name="Ito Y."/>
            <person name="Asashima M."/>
            <person name="Ueno N."/>
            <person name="Matsuda Y."/>
            <person name="Veenstra G.J."/>
            <person name="Fujiyama A."/>
            <person name="Harland R.M."/>
            <person name="Taira M."/>
            <person name="Rokhsar D.S."/>
        </authorList>
    </citation>
    <scope>NUCLEOTIDE SEQUENCE [LARGE SCALE GENOMIC DNA]</scope>
    <source>
        <strain evidence="2">J</strain>
    </source>
</reference>
<name>A0A974HF92_XENLA</name>
<sequence length="83" mass="9163">MDIWRKANNTFSYLLLPQKAKKAAEILISPDSPDQLLFTCIISVGGGDIKEMGAGWFQSLDSGFGIQCAQTEIMWSVYMSAQV</sequence>
<dbReference type="Proteomes" id="UP000694892">
    <property type="component" value="Chromosome 6L"/>
</dbReference>
<organism evidence="1 2">
    <name type="scientific">Xenopus laevis</name>
    <name type="common">African clawed frog</name>
    <dbReference type="NCBI Taxonomy" id="8355"/>
    <lineage>
        <taxon>Eukaryota</taxon>
        <taxon>Metazoa</taxon>
        <taxon>Chordata</taxon>
        <taxon>Craniata</taxon>
        <taxon>Vertebrata</taxon>
        <taxon>Euteleostomi</taxon>
        <taxon>Amphibia</taxon>
        <taxon>Batrachia</taxon>
        <taxon>Anura</taxon>
        <taxon>Pipoidea</taxon>
        <taxon>Pipidae</taxon>
        <taxon>Xenopodinae</taxon>
        <taxon>Xenopus</taxon>
        <taxon>Xenopus</taxon>
    </lineage>
</organism>
<protein>
    <submittedName>
        <fullName evidence="1">Uncharacterized protein</fullName>
    </submittedName>
</protein>
<accession>A0A974HF92</accession>
<dbReference type="EMBL" id="CM004476">
    <property type="protein sequence ID" value="OCT75770.1"/>
    <property type="molecule type" value="Genomic_DNA"/>
</dbReference>